<evidence type="ECO:0000313" key="2">
    <source>
        <dbReference type="EMBL" id="SCX06030.1"/>
    </source>
</evidence>
<dbReference type="EMBL" id="FMUB01000002">
    <property type="protein sequence ID" value="SCX06030.1"/>
    <property type="molecule type" value="Genomic_DNA"/>
</dbReference>
<dbReference type="Proteomes" id="UP000199707">
    <property type="component" value="Unassembled WGS sequence"/>
</dbReference>
<evidence type="ECO:0000256" key="1">
    <source>
        <dbReference type="SAM" id="MobiDB-lite"/>
    </source>
</evidence>
<name>A0A1G4VFM6_9MYCO</name>
<gene>
    <name evidence="2" type="ORF">SAMN02799620_00800</name>
</gene>
<dbReference type="STRING" id="1502745.SAMN02799620_00800"/>
<evidence type="ECO:0008006" key="4">
    <source>
        <dbReference type="Google" id="ProtNLM"/>
    </source>
</evidence>
<dbReference type="RefSeq" id="WP_090354058.1">
    <property type="nucleotide sequence ID" value="NZ_FMUB01000002.1"/>
</dbReference>
<sequence>MTIPLGEPTFIGNADVRLGFWGMPRQAGDPRRVGGTFTVVNGEGELLLDVFIGPKGDPGEPMPVMDVQWDSSVATIGDLPDVTTLNETDNGRAWIIGTTWYVYVDSIGTDGSYKAVDAGIPGPRGITPDVNFTASFRETTDPDDGTINVIPAGTLVAPWFNIQFPSEKLRGPVGPSTILRGAPDYDNTLPPQDGQGIVWSDDLGKFKPGDLSPTAATMVTIPEANFTEYQGNAGRQLLASLDLDPLPYAWYPDLSGHLAWSRYSPNILSPSSAQVEMEIRIGDTGASTGENEPLCGLGRYDPATLDSLTVSHIHPHFSDTEDPTRAVGPESATGRVPAGQAKTLYVFGHKKGGTGSWKFTKPQSQVRLLQFPVS</sequence>
<evidence type="ECO:0000313" key="3">
    <source>
        <dbReference type="Proteomes" id="UP000199707"/>
    </source>
</evidence>
<dbReference type="AlphaFoldDB" id="A0A1G4VFM6"/>
<reference evidence="3" key="1">
    <citation type="submission" date="2016-10" db="EMBL/GenBank/DDBJ databases">
        <authorList>
            <person name="Varghese N."/>
            <person name="Submissions S."/>
        </authorList>
    </citation>
    <scope>NUCLEOTIDE SEQUENCE [LARGE SCALE GENOMIC DNA]</scope>
    <source>
        <strain evidence="3">UNC267MFSha1.1M11</strain>
    </source>
</reference>
<feature type="region of interest" description="Disordered" evidence="1">
    <location>
        <begin position="316"/>
        <end position="335"/>
    </location>
</feature>
<organism evidence="2 3">
    <name type="scientific">Mycolicibacterium fluoranthenivorans</name>
    <dbReference type="NCBI Taxonomy" id="258505"/>
    <lineage>
        <taxon>Bacteria</taxon>
        <taxon>Bacillati</taxon>
        <taxon>Actinomycetota</taxon>
        <taxon>Actinomycetes</taxon>
        <taxon>Mycobacteriales</taxon>
        <taxon>Mycobacteriaceae</taxon>
        <taxon>Mycolicibacterium</taxon>
    </lineage>
</organism>
<accession>A0A1G4VFM6</accession>
<protein>
    <recommendedName>
        <fullName evidence="4">Minor tail protein</fullName>
    </recommendedName>
</protein>
<proteinExistence type="predicted"/>